<dbReference type="EMBL" id="CAKLBY020000190">
    <property type="protein sequence ID" value="CAK7932493.1"/>
    <property type="molecule type" value="Genomic_DNA"/>
</dbReference>
<protein>
    <recommendedName>
        <fullName evidence="3">F-box domain-containing protein</fullName>
    </recommendedName>
</protein>
<evidence type="ECO:0000313" key="1">
    <source>
        <dbReference type="EMBL" id="CAK7932493.1"/>
    </source>
</evidence>
<evidence type="ECO:0000313" key="2">
    <source>
        <dbReference type="Proteomes" id="UP001162060"/>
    </source>
</evidence>
<dbReference type="Proteomes" id="UP001162060">
    <property type="component" value="Unassembled WGS sequence"/>
</dbReference>
<organism evidence="1 2">
    <name type="scientific">Peronospora matthiolae</name>
    <dbReference type="NCBI Taxonomy" id="2874970"/>
    <lineage>
        <taxon>Eukaryota</taxon>
        <taxon>Sar</taxon>
        <taxon>Stramenopiles</taxon>
        <taxon>Oomycota</taxon>
        <taxon>Peronosporomycetes</taxon>
        <taxon>Peronosporales</taxon>
        <taxon>Peronosporaceae</taxon>
        <taxon>Peronospora</taxon>
    </lineage>
</organism>
<evidence type="ECO:0008006" key="3">
    <source>
        <dbReference type="Google" id="ProtNLM"/>
    </source>
</evidence>
<comment type="caution">
    <text evidence="1">The sequence shown here is derived from an EMBL/GenBank/DDBJ whole genome shotgun (WGS) entry which is preliminary data.</text>
</comment>
<sequence length="253" mass="28961">MLLKLVDECKQNIWEFLDAQELCRVACVARNAEQGVCVGPMWQRHSRVLLMRGLDSLKTETGVPGCGLARSFGSRHPLLRESQDRALLDGGGYDVIDWRLWYRDTHVVLRTSSRNNTEFVRRMSSLQDLKTKRSHLKEAIQNVKASAHADKQSRRGQMNCVRWMNRTHRRLATNVNSIHAQHAASSKAELVEKLQRVENAIQGMTKEQFWLRKEAMRSMHKVKTQLASGIKLLRDVGAHADPRSSVCRTSHNK</sequence>
<dbReference type="AlphaFoldDB" id="A0AAV1UFR7"/>
<accession>A0AAV1UFR7</accession>
<name>A0AAV1UFR7_9STRA</name>
<reference evidence="1" key="1">
    <citation type="submission" date="2024-01" db="EMBL/GenBank/DDBJ databases">
        <authorList>
            <person name="Webb A."/>
        </authorList>
    </citation>
    <scope>NUCLEOTIDE SEQUENCE</scope>
    <source>
        <strain evidence="1">Pm1</strain>
    </source>
</reference>
<gene>
    <name evidence="1" type="ORF">PM001_LOCUS17643</name>
</gene>
<proteinExistence type="predicted"/>